<dbReference type="AlphaFoldDB" id="A0A9X1C8F9"/>
<dbReference type="Proteomes" id="UP001231587">
    <property type="component" value="Unassembled WGS sequence"/>
</dbReference>
<protein>
    <submittedName>
        <fullName evidence="1">Uncharacterized protein</fullName>
    </submittedName>
</protein>
<gene>
    <name evidence="1" type="ORF">J2Z56_001127</name>
    <name evidence="2" type="ORF">J2Z57_000420</name>
</gene>
<evidence type="ECO:0000313" key="2">
    <source>
        <dbReference type="EMBL" id="MDQ0333998.1"/>
    </source>
</evidence>
<dbReference type="Proteomes" id="UP001138672">
    <property type="component" value="Unassembled WGS sequence"/>
</dbReference>
<dbReference type="EMBL" id="JAGGJQ010000002">
    <property type="protein sequence ID" value="MBP1839221.1"/>
    <property type="molecule type" value="Genomic_DNA"/>
</dbReference>
<evidence type="ECO:0000313" key="4">
    <source>
        <dbReference type="Proteomes" id="UP001231587"/>
    </source>
</evidence>
<name>A0A9X1C8F9_9FLAO</name>
<organism evidence="1 3">
    <name type="scientific">Formosa algae</name>
    <dbReference type="NCBI Taxonomy" id="225843"/>
    <lineage>
        <taxon>Bacteria</taxon>
        <taxon>Pseudomonadati</taxon>
        <taxon>Bacteroidota</taxon>
        <taxon>Flavobacteriia</taxon>
        <taxon>Flavobacteriales</taxon>
        <taxon>Flavobacteriaceae</taxon>
        <taxon>Formosa</taxon>
    </lineage>
</organism>
<keyword evidence="4" id="KW-1185">Reference proteome</keyword>
<proteinExistence type="predicted"/>
<accession>A0A9X1C8F9</accession>
<evidence type="ECO:0000313" key="1">
    <source>
        <dbReference type="EMBL" id="MBP1839221.1"/>
    </source>
</evidence>
<sequence length="34" mass="3781">MERDIEVKSSSGNTIENVNFWIAGICGKSKKIII</sequence>
<dbReference type="EMBL" id="JAUSUU010000001">
    <property type="protein sequence ID" value="MDQ0333998.1"/>
    <property type="molecule type" value="Genomic_DNA"/>
</dbReference>
<reference evidence="1" key="1">
    <citation type="submission" date="2021-03" db="EMBL/GenBank/DDBJ databases">
        <title>Genomic Encyclopedia of Type Strains, Phase IV (KMG-IV): sequencing the most valuable type-strain genomes for metagenomic binning, comparative biology and taxonomic classification.</title>
        <authorList>
            <person name="Goeker M."/>
        </authorList>
    </citation>
    <scope>NUCLEOTIDE SEQUENCE</scope>
    <source>
        <strain evidence="1">DSM 15523</strain>
        <strain evidence="2 4">DSM 16476</strain>
    </source>
</reference>
<evidence type="ECO:0000313" key="3">
    <source>
        <dbReference type="Proteomes" id="UP001138672"/>
    </source>
</evidence>
<comment type="caution">
    <text evidence="1">The sequence shown here is derived from an EMBL/GenBank/DDBJ whole genome shotgun (WGS) entry which is preliminary data.</text>
</comment>